<dbReference type="Pfam" id="PF08448">
    <property type="entry name" value="PAS_4"/>
    <property type="match status" value="1"/>
</dbReference>
<comment type="caution">
    <text evidence="7">The sequence shown here is derived from an EMBL/GenBank/DDBJ whole genome shotgun (WGS) entry which is preliminary data.</text>
</comment>
<dbReference type="FunFam" id="3.20.20.450:FF:000001">
    <property type="entry name" value="Cyclic di-GMP phosphodiesterase yahA"/>
    <property type="match status" value="1"/>
</dbReference>
<dbReference type="Gene3D" id="3.30.450.20">
    <property type="entry name" value="PAS domain"/>
    <property type="match status" value="3"/>
</dbReference>
<dbReference type="InterPro" id="IPR029787">
    <property type="entry name" value="Nucleotide_cyclase"/>
</dbReference>
<name>A0A935UJB8_9PROT</name>
<feature type="transmembrane region" description="Helical" evidence="1">
    <location>
        <begin position="68"/>
        <end position="87"/>
    </location>
</feature>
<evidence type="ECO:0000259" key="3">
    <source>
        <dbReference type="PROSITE" id="PS50113"/>
    </source>
</evidence>
<dbReference type="InterPro" id="IPR000014">
    <property type="entry name" value="PAS"/>
</dbReference>
<feature type="domain" description="PAS" evidence="2">
    <location>
        <begin position="146"/>
        <end position="219"/>
    </location>
</feature>
<keyword evidence="1" id="KW-1133">Transmembrane helix</keyword>
<feature type="domain" description="GGDEF" evidence="6">
    <location>
        <begin position="564"/>
        <end position="710"/>
    </location>
</feature>
<dbReference type="SMART" id="SM00091">
    <property type="entry name" value="PAS"/>
    <property type="match status" value="3"/>
</dbReference>
<dbReference type="SMART" id="SM00086">
    <property type="entry name" value="PAC"/>
    <property type="match status" value="3"/>
</dbReference>
<dbReference type="InterPro" id="IPR001633">
    <property type="entry name" value="EAL_dom"/>
</dbReference>
<dbReference type="PROSITE" id="PS50885">
    <property type="entry name" value="HAMP"/>
    <property type="match status" value="1"/>
</dbReference>
<dbReference type="PROSITE" id="PS50113">
    <property type="entry name" value="PAC"/>
    <property type="match status" value="3"/>
</dbReference>
<dbReference type="InterPro" id="IPR043128">
    <property type="entry name" value="Rev_trsase/Diguanyl_cyclase"/>
</dbReference>
<keyword evidence="1" id="KW-0472">Membrane</keyword>
<dbReference type="InterPro" id="IPR035919">
    <property type="entry name" value="EAL_sf"/>
</dbReference>
<feature type="domain" description="PAC" evidence="3">
    <location>
        <begin position="479"/>
        <end position="532"/>
    </location>
</feature>
<dbReference type="Proteomes" id="UP000697998">
    <property type="component" value="Unassembled WGS sequence"/>
</dbReference>
<dbReference type="Pfam" id="PF00563">
    <property type="entry name" value="EAL"/>
    <property type="match status" value="1"/>
</dbReference>
<dbReference type="Gene3D" id="6.10.340.10">
    <property type="match status" value="1"/>
</dbReference>
<dbReference type="EMBL" id="JADJMH010000037">
    <property type="protein sequence ID" value="MBK7677483.1"/>
    <property type="molecule type" value="Genomic_DNA"/>
</dbReference>
<dbReference type="SUPFAM" id="SSF55785">
    <property type="entry name" value="PYP-like sensor domain (PAS domain)"/>
    <property type="match status" value="3"/>
</dbReference>
<organism evidence="7 8">
    <name type="scientific">Candidatus Accumulibacter proximus</name>
    <dbReference type="NCBI Taxonomy" id="2954385"/>
    <lineage>
        <taxon>Bacteria</taxon>
        <taxon>Pseudomonadati</taxon>
        <taxon>Pseudomonadota</taxon>
        <taxon>Betaproteobacteria</taxon>
        <taxon>Candidatus Accumulibacter</taxon>
    </lineage>
</organism>
<dbReference type="AlphaFoldDB" id="A0A935UJB8"/>
<dbReference type="PROSITE" id="PS50883">
    <property type="entry name" value="EAL"/>
    <property type="match status" value="1"/>
</dbReference>
<dbReference type="CDD" id="cd00130">
    <property type="entry name" value="PAS"/>
    <property type="match status" value="3"/>
</dbReference>
<dbReference type="PROSITE" id="PS50112">
    <property type="entry name" value="PAS"/>
    <property type="match status" value="3"/>
</dbReference>
<feature type="domain" description="EAL" evidence="4">
    <location>
        <begin position="719"/>
        <end position="973"/>
    </location>
</feature>
<dbReference type="SMART" id="SM00052">
    <property type="entry name" value="EAL"/>
    <property type="match status" value="1"/>
</dbReference>
<feature type="domain" description="PAC" evidence="3">
    <location>
        <begin position="350"/>
        <end position="402"/>
    </location>
</feature>
<dbReference type="InterPro" id="IPR000160">
    <property type="entry name" value="GGDEF_dom"/>
</dbReference>
<evidence type="ECO:0000313" key="7">
    <source>
        <dbReference type="EMBL" id="MBK7677483.1"/>
    </source>
</evidence>
<dbReference type="PROSITE" id="PS50887">
    <property type="entry name" value="GGDEF"/>
    <property type="match status" value="1"/>
</dbReference>
<proteinExistence type="predicted"/>
<accession>A0A935UJB8</accession>
<dbReference type="SUPFAM" id="SSF55073">
    <property type="entry name" value="Nucleotide cyclase"/>
    <property type="match status" value="1"/>
</dbReference>
<dbReference type="Gene3D" id="3.30.70.270">
    <property type="match status" value="1"/>
</dbReference>
<dbReference type="CDD" id="cd01949">
    <property type="entry name" value="GGDEF"/>
    <property type="match status" value="1"/>
</dbReference>
<feature type="domain" description="PAC" evidence="3">
    <location>
        <begin position="224"/>
        <end position="276"/>
    </location>
</feature>
<sequence>METLPPAGVNWLVDRFIQGYEGSGVVVNPRGVEVLSSAKGVPAAGWYLAAFMPTAEAFAPIRAMQERMLLGTILFTLLAGSLTWWMLRRQLAPVVATAQTLAAQSAAGLPLQPLPITRQDEVGELFGGFNRLLLTLGQREDALKESEENLAVTLHSIGDAVIATDTVGRVTRMNPMAERLCGWMLADALGRPLSEVFRLFNADTREPGVSPVQSVLAHGQVVGLANHTVLLAKDGQEYRIADSAAPIRNAAGEIVGVVLVFSDITERYRAEEALRDSEERFRNLYEQAPLAYQSLDAAGNILQVNNAWLKLFGFTHDEAIGRFIGDFLDEGSLKTLGREFPQLLSRGKVDGPVFDIRRKDGSTRLVEINGRIGYDREGNFCQTHCILADITERKKAEAALLESEERWKFALEGAGEGVWDWNIQTGDALYSRRWKEMLGFAEGEIGNNSSEWSSRVHPEDMPKVMVAIQAHIDGKTRSAAIEFRMLCKDGTWLWTLGRGMVVSRDANGKPLRLVGTNADISERKATADKIERLAFYDPLTDLPNRRLLLDRLEKALASSTRRNRYGALMLLDMDDFKTLNDTLGHDVGDQFLVEVTSRLQAAVREGDTVARHGGDEFVVILEDLSEDVLAVTQAEGVALKILRVVSQPYLLDLTLRADLTTTRSYHCTSSIGITLFRGHSLSVDELLKRADTAMYQAKAGGRNSLRFFDPEMQAVVAARATLDSDLREAVREGQFCLYYQPQVDSAGNRTGAEVLVRWQHPRRGMVPPVEFIPQAEATGLIIPIGHWVLETACAQLVAWEALPKMSHLTVAVNVSARQFRHGDFVDQVLAIIDSTGVNPQKLKLELTESLLLDDVEDIITKMTVLKGRGIGFSLDDFGTGYSSLSYLKRLPLDQLKIDQSFVRDVLTDPNDAAIARTIVALAQSMGLAVIAEGVETEAQREFLAANGCTAYQGYLFGRPMPQWEFSLPTGATARKCKP</sequence>
<dbReference type="GO" id="GO:0007165">
    <property type="term" value="P:signal transduction"/>
    <property type="evidence" value="ECO:0007669"/>
    <property type="project" value="InterPro"/>
</dbReference>
<dbReference type="Pfam" id="PF13426">
    <property type="entry name" value="PAS_9"/>
    <property type="match status" value="1"/>
</dbReference>
<dbReference type="InterPro" id="IPR013655">
    <property type="entry name" value="PAS_fold_3"/>
</dbReference>
<gene>
    <name evidence="7" type="ORF">IPJ27_23560</name>
</gene>
<dbReference type="Gene3D" id="3.20.20.450">
    <property type="entry name" value="EAL domain"/>
    <property type="match status" value="1"/>
</dbReference>
<protein>
    <submittedName>
        <fullName evidence="7">EAL domain-containing protein</fullName>
    </submittedName>
</protein>
<dbReference type="Pfam" id="PF00990">
    <property type="entry name" value="GGDEF"/>
    <property type="match status" value="1"/>
</dbReference>
<dbReference type="SUPFAM" id="SSF141868">
    <property type="entry name" value="EAL domain-like"/>
    <property type="match status" value="1"/>
</dbReference>
<dbReference type="Pfam" id="PF08447">
    <property type="entry name" value="PAS_3"/>
    <property type="match status" value="1"/>
</dbReference>
<feature type="domain" description="PAS" evidence="2">
    <location>
        <begin position="277"/>
        <end position="347"/>
    </location>
</feature>
<evidence type="ECO:0000259" key="4">
    <source>
        <dbReference type="PROSITE" id="PS50883"/>
    </source>
</evidence>
<dbReference type="InterPro" id="IPR052155">
    <property type="entry name" value="Biofilm_reg_signaling"/>
</dbReference>
<dbReference type="GO" id="GO:0016020">
    <property type="term" value="C:membrane"/>
    <property type="evidence" value="ECO:0007669"/>
    <property type="project" value="InterPro"/>
</dbReference>
<evidence type="ECO:0000256" key="1">
    <source>
        <dbReference type="SAM" id="Phobius"/>
    </source>
</evidence>
<evidence type="ECO:0000259" key="6">
    <source>
        <dbReference type="PROSITE" id="PS50887"/>
    </source>
</evidence>
<dbReference type="InterPro" id="IPR013656">
    <property type="entry name" value="PAS_4"/>
</dbReference>
<evidence type="ECO:0000259" key="5">
    <source>
        <dbReference type="PROSITE" id="PS50885"/>
    </source>
</evidence>
<dbReference type="InterPro" id="IPR001610">
    <property type="entry name" value="PAC"/>
</dbReference>
<dbReference type="InterPro" id="IPR035965">
    <property type="entry name" value="PAS-like_dom_sf"/>
</dbReference>
<dbReference type="NCBIfam" id="TIGR00229">
    <property type="entry name" value="sensory_box"/>
    <property type="match status" value="3"/>
</dbReference>
<dbReference type="PANTHER" id="PTHR44757:SF2">
    <property type="entry name" value="BIOFILM ARCHITECTURE MAINTENANCE PROTEIN MBAA"/>
    <property type="match status" value="1"/>
</dbReference>
<dbReference type="InterPro" id="IPR003660">
    <property type="entry name" value="HAMP_dom"/>
</dbReference>
<dbReference type="CDD" id="cd01948">
    <property type="entry name" value="EAL"/>
    <property type="match status" value="1"/>
</dbReference>
<keyword evidence="1" id="KW-0812">Transmembrane</keyword>
<feature type="domain" description="HAMP" evidence="5">
    <location>
        <begin position="88"/>
        <end position="141"/>
    </location>
</feature>
<dbReference type="SMART" id="SM00267">
    <property type="entry name" value="GGDEF"/>
    <property type="match status" value="1"/>
</dbReference>
<dbReference type="SMART" id="SM00304">
    <property type="entry name" value="HAMP"/>
    <property type="match status" value="1"/>
</dbReference>
<reference evidence="7 8" key="1">
    <citation type="submission" date="2020-10" db="EMBL/GenBank/DDBJ databases">
        <title>Connecting structure to function with the recovery of over 1000 high-quality activated sludge metagenome-assembled genomes encoding full-length rRNA genes using long-read sequencing.</title>
        <authorList>
            <person name="Singleton C.M."/>
            <person name="Petriglieri F."/>
            <person name="Kristensen J.M."/>
            <person name="Kirkegaard R.H."/>
            <person name="Michaelsen T.Y."/>
            <person name="Andersen M.H."/>
            <person name="Karst S.M."/>
            <person name="Dueholm M.S."/>
            <person name="Nielsen P.H."/>
            <person name="Albertsen M."/>
        </authorList>
    </citation>
    <scope>NUCLEOTIDE SEQUENCE [LARGE SCALE GENOMIC DNA]</scope>
    <source>
        <strain evidence="7">EsbW_18-Q3-R4-48_BATAC.285</strain>
    </source>
</reference>
<feature type="domain" description="PAS" evidence="2">
    <location>
        <begin position="403"/>
        <end position="475"/>
    </location>
</feature>
<dbReference type="PANTHER" id="PTHR44757">
    <property type="entry name" value="DIGUANYLATE CYCLASE DGCP"/>
    <property type="match status" value="1"/>
</dbReference>
<dbReference type="NCBIfam" id="TIGR00254">
    <property type="entry name" value="GGDEF"/>
    <property type="match status" value="1"/>
</dbReference>
<dbReference type="InterPro" id="IPR000700">
    <property type="entry name" value="PAS-assoc_C"/>
</dbReference>
<evidence type="ECO:0000313" key="8">
    <source>
        <dbReference type="Proteomes" id="UP000697998"/>
    </source>
</evidence>
<evidence type="ECO:0000259" key="2">
    <source>
        <dbReference type="PROSITE" id="PS50112"/>
    </source>
</evidence>